<feature type="transmembrane region" description="Helical" evidence="1">
    <location>
        <begin position="71"/>
        <end position="90"/>
    </location>
</feature>
<feature type="transmembrane region" description="Helical" evidence="1">
    <location>
        <begin position="46"/>
        <end position="64"/>
    </location>
</feature>
<feature type="transmembrane region" description="Helical" evidence="1">
    <location>
        <begin position="338"/>
        <end position="359"/>
    </location>
</feature>
<keyword evidence="1" id="KW-1133">Transmembrane helix</keyword>
<feature type="transmembrane region" description="Helical" evidence="1">
    <location>
        <begin position="270"/>
        <end position="293"/>
    </location>
</feature>
<evidence type="ECO:0000313" key="3">
    <source>
        <dbReference type="Proteomes" id="UP000251889"/>
    </source>
</evidence>
<dbReference type="RefSeq" id="WP_112744778.1">
    <property type="nucleotide sequence ID" value="NZ_QMFY01000001.1"/>
</dbReference>
<keyword evidence="3" id="KW-1185">Reference proteome</keyword>
<dbReference type="OrthoDB" id="2827525at2"/>
<sequence length="401" mass="45877">MQKFVKIPFIFLFVGSLLGVFLRLQFVSPTPGINYSNFLHGHSHVMFLGWVFNVLLIGFTLNHIREDDQRGVRLLFIILQFLLLGMLVSFPIQGYGFFSILLSTMHTLAAFFFIAKFIKKVKSMTSISAWCAVVALVFFMISSIGPFSLGYLMASGLGKSQWYFFSIYFYLHFQYNGFFFFGVLSLFFNLLERRQIPFDVFGAKRICKMFAFACVPAYFLSVLWAKPGISYNVVSAIAAIIQLVAFMAMLGLLRKVFAHMRTKFRPEVQWLLIVVTMALLIKLILQLLSAFPIAAQLAYELRPVVIAYLHLALVGVISFFLMAWYGELERVSIWFWNGIKLFFICFIAMEICLVLSPWWRAIFGVHFISAADVLLFFSIGLSISCLLLMMGFSKRAKAFLV</sequence>
<comment type="caution">
    <text evidence="2">The sequence shown here is derived from an EMBL/GenBank/DDBJ whole genome shotgun (WGS) entry which is preliminary data.</text>
</comment>
<accession>A0A364Y677</accession>
<gene>
    <name evidence="2" type="ORF">DQQ10_00125</name>
</gene>
<feature type="transmembrane region" description="Helical" evidence="1">
    <location>
        <begin position="96"/>
        <end position="115"/>
    </location>
</feature>
<keyword evidence="1" id="KW-0812">Transmembrane</keyword>
<feature type="transmembrane region" description="Helical" evidence="1">
    <location>
        <begin position="231"/>
        <end position="250"/>
    </location>
</feature>
<feature type="transmembrane region" description="Helical" evidence="1">
    <location>
        <begin position="209"/>
        <end position="225"/>
    </location>
</feature>
<protein>
    <recommendedName>
        <fullName evidence="4">NnrS family protein</fullName>
    </recommendedName>
</protein>
<evidence type="ECO:0008006" key="4">
    <source>
        <dbReference type="Google" id="ProtNLM"/>
    </source>
</evidence>
<evidence type="ECO:0000313" key="2">
    <source>
        <dbReference type="EMBL" id="RAW02561.1"/>
    </source>
</evidence>
<feature type="transmembrane region" description="Helical" evidence="1">
    <location>
        <begin position="305"/>
        <end position="326"/>
    </location>
</feature>
<organism evidence="2 3">
    <name type="scientific">Pseudochryseolinea flava</name>
    <dbReference type="NCBI Taxonomy" id="2059302"/>
    <lineage>
        <taxon>Bacteria</taxon>
        <taxon>Pseudomonadati</taxon>
        <taxon>Bacteroidota</taxon>
        <taxon>Cytophagia</taxon>
        <taxon>Cytophagales</taxon>
        <taxon>Fulvivirgaceae</taxon>
        <taxon>Pseudochryseolinea</taxon>
    </lineage>
</organism>
<feature type="transmembrane region" description="Helical" evidence="1">
    <location>
        <begin position="127"/>
        <end position="147"/>
    </location>
</feature>
<keyword evidence="1" id="KW-0472">Membrane</keyword>
<name>A0A364Y677_9BACT</name>
<proteinExistence type="predicted"/>
<feature type="transmembrane region" description="Helical" evidence="1">
    <location>
        <begin position="365"/>
        <end position="389"/>
    </location>
</feature>
<feature type="transmembrane region" description="Helical" evidence="1">
    <location>
        <begin position="7"/>
        <end position="26"/>
    </location>
</feature>
<evidence type="ECO:0000256" key="1">
    <source>
        <dbReference type="SAM" id="Phobius"/>
    </source>
</evidence>
<dbReference type="Proteomes" id="UP000251889">
    <property type="component" value="Unassembled WGS sequence"/>
</dbReference>
<feature type="transmembrane region" description="Helical" evidence="1">
    <location>
        <begin position="167"/>
        <end position="188"/>
    </location>
</feature>
<reference evidence="2 3" key="1">
    <citation type="submission" date="2018-06" db="EMBL/GenBank/DDBJ databases">
        <title>Chryseolinea flavus sp. nov., a member of the phylum Bacteroidetes isolated from soil.</title>
        <authorList>
            <person name="Li Y."/>
            <person name="Wang J."/>
        </authorList>
    </citation>
    <scope>NUCLEOTIDE SEQUENCE [LARGE SCALE GENOMIC DNA]</scope>
    <source>
        <strain evidence="2 3">SDU1-6</strain>
    </source>
</reference>
<dbReference type="EMBL" id="QMFY01000001">
    <property type="protein sequence ID" value="RAW02561.1"/>
    <property type="molecule type" value="Genomic_DNA"/>
</dbReference>
<dbReference type="AlphaFoldDB" id="A0A364Y677"/>